<dbReference type="SUPFAM" id="SSF55136">
    <property type="entry name" value="Probable bacterial effector-binding domain"/>
    <property type="match status" value="2"/>
</dbReference>
<dbReference type="PANTHER" id="PTHR11220">
    <property type="entry name" value="HEME-BINDING PROTEIN-RELATED"/>
    <property type="match status" value="1"/>
</dbReference>
<gene>
    <name evidence="2" type="ORF">EVOR1521_LOCUS28121</name>
</gene>
<accession>A0AA36JIH6</accession>
<evidence type="ECO:0000313" key="3">
    <source>
        <dbReference type="Proteomes" id="UP001178507"/>
    </source>
</evidence>
<evidence type="ECO:0000313" key="2">
    <source>
        <dbReference type="EMBL" id="CAJ1406065.1"/>
    </source>
</evidence>
<dbReference type="InterPro" id="IPR006917">
    <property type="entry name" value="SOUL_heme-bd"/>
</dbReference>
<name>A0AA36JIH6_9DINO</name>
<comment type="similarity">
    <text evidence="1">Belongs to the HEBP family.</text>
</comment>
<dbReference type="AlphaFoldDB" id="A0AA36JIH6"/>
<dbReference type="InterPro" id="IPR011256">
    <property type="entry name" value="Reg_factor_effector_dom_sf"/>
</dbReference>
<dbReference type="Pfam" id="PF04832">
    <property type="entry name" value="SOUL"/>
    <property type="match status" value="1"/>
</dbReference>
<keyword evidence="3" id="KW-1185">Reference proteome</keyword>
<proteinExistence type="inferred from homology"/>
<dbReference type="PANTHER" id="PTHR11220:SF58">
    <property type="entry name" value="SOUL HEME-BINDING FAMILY PROTEIN"/>
    <property type="match status" value="1"/>
</dbReference>
<comment type="caution">
    <text evidence="2">The sequence shown here is derived from an EMBL/GenBank/DDBJ whole genome shotgun (WGS) entry which is preliminary data.</text>
</comment>
<organism evidence="2 3">
    <name type="scientific">Effrenium voratum</name>
    <dbReference type="NCBI Taxonomy" id="2562239"/>
    <lineage>
        <taxon>Eukaryota</taxon>
        <taxon>Sar</taxon>
        <taxon>Alveolata</taxon>
        <taxon>Dinophyceae</taxon>
        <taxon>Suessiales</taxon>
        <taxon>Symbiodiniaceae</taxon>
        <taxon>Effrenium</taxon>
    </lineage>
</organism>
<dbReference type="EMBL" id="CAUJNA010003616">
    <property type="protein sequence ID" value="CAJ1406065.1"/>
    <property type="molecule type" value="Genomic_DNA"/>
</dbReference>
<dbReference type="Proteomes" id="UP001178507">
    <property type="component" value="Unassembled WGS sequence"/>
</dbReference>
<sequence length="200" mass="21226">MGMMVGVIREETPKHKVLGTLAGLQCREYAAQFVAKVSSAGYPEAGTQEEFSNAAFRTLAKYIGVFTTPQNKANASGGEAIAMTAPVVMTSSEKIAMTAPVVMTSSEKIDMTAPVVMGSGSERTMSFILPSKYMDAGQAPPQPLDSRVTIEKVPARLALVSTFSGRSGPEDAKSRVQTLVQQIKAASDVSFEIDEATKEP</sequence>
<evidence type="ECO:0000256" key="1">
    <source>
        <dbReference type="ARBA" id="ARBA00009817"/>
    </source>
</evidence>
<dbReference type="Gene3D" id="3.20.80.10">
    <property type="entry name" value="Regulatory factor, effector binding domain"/>
    <property type="match status" value="2"/>
</dbReference>
<reference evidence="2" key="1">
    <citation type="submission" date="2023-08" db="EMBL/GenBank/DDBJ databases">
        <authorList>
            <person name="Chen Y."/>
            <person name="Shah S."/>
            <person name="Dougan E. K."/>
            <person name="Thang M."/>
            <person name="Chan C."/>
        </authorList>
    </citation>
    <scope>NUCLEOTIDE SEQUENCE</scope>
</reference>
<protein>
    <submittedName>
        <fullName evidence="2">Uncharacterized protein</fullName>
    </submittedName>
</protein>